<dbReference type="AlphaFoldDB" id="A0A0H4T7Z7"/>
<protein>
    <submittedName>
        <fullName evidence="2">Helix-turn-helix domain-containing protein</fullName>
    </submittedName>
</protein>
<evidence type="ECO:0000259" key="1">
    <source>
        <dbReference type="PROSITE" id="PS50943"/>
    </source>
</evidence>
<sequence length="92" mass="10574">MKDYKSFKRQILKDKVIRKSYKELGPEFEIIVLLIKKRLIRGLSQAELAKRIGTKQSAISRFESGTYNPTLDFLQKIANGLDSELKISVTTK</sequence>
<dbReference type="CDD" id="cd00093">
    <property type="entry name" value="HTH_XRE"/>
    <property type="match status" value="1"/>
</dbReference>
<dbReference type="EMBL" id="KT007001">
    <property type="protein sequence ID" value="AKQ02612.1"/>
    <property type="molecule type" value="Genomic_DNA"/>
</dbReference>
<dbReference type="InterPro" id="IPR010982">
    <property type="entry name" value="Lambda_DNA-bd_dom_sf"/>
</dbReference>
<dbReference type="SMART" id="SM00530">
    <property type="entry name" value="HTH_XRE"/>
    <property type="match status" value="1"/>
</dbReference>
<dbReference type="Gene3D" id="1.10.260.40">
    <property type="entry name" value="lambda repressor-like DNA-binding domains"/>
    <property type="match status" value="1"/>
</dbReference>
<dbReference type="InterPro" id="IPR001387">
    <property type="entry name" value="Cro/C1-type_HTH"/>
</dbReference>
<dbReference type="Pfam" id="PF01381">
    <property type="entry name" value="HTH_3"/>
    <property type="match status" value="1"/>
</dbReference>
<proteinExistence type="predicted"/>
<accession>A0A0H4T7Z7</accession>
<feature type="domain" description="HTH cro/C1-type" evidence="1">
    <location>
        <begin position="34"/>
        <end position="88"/>
    </location>
</feature>
<dbReference type="SUPFAM" id="SSF47413">
    <property type="entry name" value="lambda repressor-like DNA-binding domains"/>
    <property type="match status" value="1"/>
</dbReference>
<organism evidence="2">
    <name type="scientific">uncultured Parcubacteria bacterium Rifle_16ft_4_minimus_37658</name>
    <dbReference type="NCBI Taxonomy" id="1665141"/>
    <lineage>
        <taxon>Bacteria</taxon>
        <taxon>Candidatus Parcubacteria</taxon>
        <taxon>environmental samples</taxon>
    </lineage>
</organism>
<dbReference type="GO" id="GO:0003677">
    <property type="term" value="F:DNA binding"/>
    <property type="evidence" value="ECO:0007669"/>
    <property type="project" value="InterPro"/>
</dbReference>
<evidence type="ECO:0000313" key="2">
    <source>
        <dbReference type="EMBL" id="AKQ02612.1"/>
    </source>
</evidence>
<dbReference type="PROSITE" id="PS50943">
    <property type="entry name" value="HTH_CROC1"/>
    <property type="match status" value="1"/>
</dbReference>
<reference evidence="2" key="1">
    <citation type="journal article" date="2015" name="ISME J.">
        <title>Aquifer environment selects for microbial species cohorts in sediment and groundwater.</title>
        <authorList>
            <person name="Hug L.A."/>
            <person name="Thomas B.C."/>
            <person name="Brown C.T."/>
            <person name="Frischkorn K.R."/>
            <person name="Williams K.H."/>
            <person name="Tringe S.G."/>
            <person name="Banfield J.F."/>
        </authorList>
    </citation>
    <scope>NUCLEOTIDE SEQUENCE</scope>
</reference>
<name>A0A0H4T7Z7_9BACT</name>